<dbReference type="GO" id="GO:0019305">
    <property type="term" value="P:dTDP-rhamnose biosynthetic process"/>
    <property type="evidence" value="ECO:0007669"/>
    <property type="project" value="UniProtKB-UniPathway"/>
</dbReference>
<proteinExistence type="inferred from homology"/>
<feature type="active site" description="Proton donor" evidence="3">
    <location>
        <position position="142"/>
    </location>
</feature>
<dbReference type="InterPro" id="IPR036291">
    <property type="entry name" value="NAD(P)-bd_dom_sf"/>
</dbReference>
<keyword evidence="7" id="KW-0413">Isomerase</keyword>
<organism evidence="7 8">
    <name type="scientific">Propionibacterium freudenreichii subsp. shermanii (strain ATCC 9614 / DSM 4902 / CIP 103027 / NCIMB 8099 / CIRM-BIA1)</name>
    <dbReference type="NCBI Taxonomy" id="754252"/>
    <lineage>
        <taxon>Bacteria</taxon>
        <taxon>Bacillati</taxon>
        <taxon>Actinomycetota</taxon>
        <taxon>Actinomycetes</taxon>
        <taxon>Propionibacteriales</taxon>
        <taxon>Propionibacteriaceae</taxon>
        <taxon>Propionibacterium</taxon>
    </lineage>
</organism>
<keyword evidence="5" id="KW-0521">NADP</keyword>
<gene>
    <name evidence="7" type="primary">rmlC (cps)</name>
    <name evidence="7" type="ordered locus">PFREUD_00540</name>
</gene>
<accession>D7GHI2</accession>
<evidence type="ECO:0000313" key="7">
    <source>
        <dbReference type="EMBL" id="CBL55554.1"/>
    </source>
</evidence>
<evidence type="ECO:0000256" key="4">
    <source>
        <dbReference type="PIRSR" id="PIRSR600888-3"/>
    </source>
</evidence>
<dbReference type="Gene3D" id="2.60.120.10">
    <property type="entry name" value="Jelly Rolls"/>
    <property type="match status" value="1"/>
</dbReference>
<dbReference type="InterPro" id="IPR000888">
    <property type="entry name" value="RmlC-like"/>
</dbReference>
<dbReference type="SUPFAM" id="SSF51735">
    <property type="entry name" value="NAD(P)-binding Rossmann-fold domains"/>
    <property type="match status" value="1"/>
</dbReference>
<dbReference type="Gene3D" id="3.40.50.720">
    <property type="entry name" value="NAD(P)-binding Rossmann-like Domain"/>
    <property type="match status" value="1"/>
</dbReference>
<evidence type="ECO:0000313" key="8">
    <source>
        <dbReference type="Proteomes" id="UP000000936"/>
    </source>
</evidence>
<dbReference type="UniPathway" id="UPA00124"/>
<feature type="domain" description="RmlD-like substrate binding" evidence="6">
    <location>
        <begin position="199"/>
        <end position="480"/>
    </location>
</feature>
<dbReference type="eggNOG" id="COG1091">
    <property type="taxonomic scope" value="Bacteria"/>
</dbReference>
<name>D7GHI2_PROFC</name>
<dbReference type="InterPro" id="IPR029903">
    <property type="entry name" value="RmlD-like-bd"/>
</dbReference>
<dbReference type="PANTHER" id="PTHR10491">
    <property type="entry name" value="DTDP-4-DEHYDRORHAMNOSE REDUCTASE"/>
    <property type="match status" value="1"/>
</dbReference>
<dbReference type="Gene3D" id="3.90.25.10">
    <property type="entry name" value="UDP-galactose 4-epimerase, domain 1"/>
    <property type="match status" value="1"/>
</dbReference>
<dbReference type="eggNOG" id="COG1898">
    <property type="taxonomic scope" value="Bacteria"/>
</dbReference>
<dbReference type="Proteomes" id="UP000000936">
    <property type="component" value="Chromosome"/>
</dbReference>
<dbReference type="HOGENOM" id="CLU_045518_6_2_11"/>
<feature type="active site" description="Proton acceptor" evidence="3">
    <location>
        <position position="79"/>
    </location>
</feature>
<protein>
    <recommendedName>
        <fullName evidence="5">dTDP-4-dehydrorhamnose reductase</fullName>
        <ecNumber evidence="5">1.1.1.133</ecNumber>
    </recommendedName>
</protein>
<keyword evidence="5 7" id="KW-0560">Oxidoreductase</keyword>
<dbReference type="GO" id="GO:0008831">
    <property type="term" value="F:dTDP-4-dehydrorhamnose reductase activity"/>
    <property type="evidence" value="ECO:0007669"/>
    <property type="project" value="UniProtKB-EC"/>
</dbReference>
<dbReference type="Pfam" id="PF00908">
    <property type="entry name" value="dTDP_sugar_isom"/>
    <property type="match status" value="1"/>
</dbReference>
<comment type="similarity">
    <text evidence="1">Belongs to the dTDP-4-dehydrorhamnose 3,5-epimerase family.</text>
</comment>
<dbReference type="InterPro" id="IPR005913">
    <property type="entry name" value="dTDP_dehydrorham_reduct"/>
</dbReference>
<dbReference type="AlphaFoldDB" id="D7GHI2"/>
<dbReference type="EMBL" id="FN806773">
    <property type="protein sequence ID" value="CBL55554.1"/>
    <property type="molecule type" value="Genomic_DNA"/>
</dbReference>
<dbReference type="EC" id="1.1.1.133" evidence="5"/>
<comment type="similarity">
    <text evidence="2 5">Belongs to the dTDP-4-dehydrorhamnose reductase family.</text>
</comment>
<dbReference type="KEGG" id="pfr:PFREUD_00540"/>
<comment type="function">
    <text evidence="5">Catalyzes the reduction of dTDP-6-deoxy-L-lyxo-4-hexulose to yield dTDP-L-rhamnose.</text>
</comment>
<feature type="site" description="Participates in a stacking interaction with the thymidine ring of dTDP-4-oxo-6-deoxyglucose" evidence="4">
    <location>
        <position position="148"/>
    </location>
</feature>
<dbReference type="GO" id="GO:0008830">
    <property type="term" value="F:dTDP-4-dehydrorhamnose 3,5-epimerase activity"/>
    <property type="evidence" value="ECO:0007669"/>
    <property type="project" value="InterPro"/>
</dbReference>
<evidence type="ECO:0000256" key="3">
    <source>
        <dbReference type="PIRSR" id="PIRSR600888-1"/>
    </source>
</evidence>
<evidence type="ECO:0000256" key="5">
    <source>
        <dbReference type="RuleBase" id="RU364082"/>
    </source>
</evidence>
<dbReference type="GO" id="GO:0005829">
    <property type="term" value="C:cytosol"/>
    <property type="evidence" value="ECO:0007669"/>
    <property type="project" value="TreeGrafter"/>
</dbReference>
<evidence type="ECO:0000256" key="2">
    <source>
        <dbReference type="ARBA" id="ARBA00010944"/>
    </source>
</evidence>
<dbReference type="Pfam" id="PF04321">
    <property type="entry name" value="RmlD_sub_bind"/>
    <property type="match status" value="1"/>
</dbReference>
<evidence type="ECO:0000259" key="6">
    <source>
        <dbReference type="Pfam" id="PF04321"/>
    </source>
</evidence>
<dbReference type="STRING" id="754252.PFREUD_00540"/>
<evidence type="ECO:0000256" key="1">
    <source>
        <dbReference type="ARBA" id="ARBA00010154"/>
    </source>
</evidence>
<dbReference type="CDD" id="cd05254">
    <property type="entry name" value="dTDP_HR_like_SDR_e"/>
    <property type="match status" value="1"/>
</dbReference>
<keyword evidence="8" id="KW-1185">Reference proteome</keyword>
<dbReference type="InterPro" id="IPR011051">
    <property type="entry name" value="RmlC_Cupin_sf"/>
</dbReference>
<comment type="pathway">
    <text evidence="5">Carbohydrate biosynthesis; dTDP-L-rhamnose biosynthesis.</text>
</comment>
<sequence length="494" mass="53501">MRRRGTDTMALDHEKQLAATTTPIPGFLVFDLTVHGDNRGWFKENWQRAKMTALGLPDFGPVQNNISFNDEVGVTRGIHAEPWDKFISVATGRVFGAWVDLREGPSFGTVFTCEIDPGVAVYVPWGVGNAYQTLEPNTAYTYLVNAHWSPEAKYTFLNLADETVAIDWPIALDDAILSDKDRAHPRLDAVTPFPPAMPRVLVTGAHGQLGRALMAQLPDAGFLPVGVDLDKLNIADRASVDAYDWSTVDVIVNAAAWTDVDGAETAQGRPRAWAANATGPANLARVATEHGLTLVHISSEYTFDGTRAPHREDEMPSPLGVYGQSKAGGDAAVAATPRHYLVRTSWVVGEGKNFVRTMVDLAGRGIAPKVVDDQVGRLTFTTDLAAGIIHLLRHGAAWGTYNLSNEGTPLSWAAVAKRVFALSGHDPQDVSPISTAEYFAGKDAAPRPADSTLDLTRIEATGFRPPSMEERLDAYVAQLRRDGSGQQPTVNRPD</sequence>
<reference evidence="7 8" key="1">
    <citation type="journal article" date="2010" name="PLoS ONE">
        <title>The complete genome of Propionibacterium freudenreichii CIRM-BIA1, a hardy actinobacterium with food and probiotic applications.</title>
        <authorList>
            <person name="Falentin H."/>
            <person name="Deutsch S.M."/>
            <person name="Jan G."/>
            <person name="Loux V."/>
            <person name="Thierry A."/>
            <person name="Parayre S."/>
            <person name="Maillard M.B."/>
            <person name="Dherbecourt J."/>
            <person name="Cousin F.J."/>
            <person name="Jardin J."/>
            <person name="Siguier P."/>
            <person name="Couloux A."/>
            <person name="Barbe V."/>
            <person name="Vacherie B."/>
            <person name="Wincker P."/>
            <person name="Gibrat J.F."/>
            <person name="Gaillardin C."/>
            <person name="Lortal S."/>
        </authorList>
    </citation>
    <scope>NUCLEOTIDE SEQUENCE [LARGE SCALE GENOMIC DNA]</scope>
    <source>
        <strain evidence="8">ATCC 9614 / DSM 4902 / CIP 103027 / NCIMB 8099 / CIRM-BIA1</strain>
    </source>
</reference>
<dbReference type="SUPFAM" id="SSF51182">
    <property type="entry name" value="RmlC-like cupins"/>
    <property type="match status" value="1"/>
</dbReference>
<dbReference type="InterPro" id="IPR014710">
    <property type="entry name" value="RmlC-like_jellyroll"/>
</dbReference>
<dbReference type="PANTHER" id="PTHR10491:SF4">
    <property type="entry name" value="METHIONINE ADENOSYLTRANSFERASE 2 SUBUNIT BETA"/>
    <property type="match status" value="1"/>
</dbReference>